<evidence type="ECO:0000313" key="3">
    <source>
        <dbReference type="Proteomes" id="UP000041254"/>
    </source>
</evidence>
<dbReference type="AlphaFoldDB" id="A0A0G4FZ22"/>
<organism evidence="2 3">
    <name type="scientific">Vitrella brassicaformis (strain CCMP3155)</name>
    <dbReference type="NCBI Taxonomy" id="1169540"/>
    <lineage>
        <taxon>Eukaryota</taxon>
        <taxon>Sar</taxon>
        <taxon>Alveolata</taxon>
        <taxon>Colpodellida</taxon>
        <taxon>Vitrellaceae</taxon>
        <taxon>Vitrella</taxon>
    </lineage>
</organism>
<dbReference type="VEuPathDB" id="CryptoDB:Vbra_16471"/>
<proteinExistence type="predicted"/>
<gene>
    <name evidence="2" type="ORF">Vbra_16471</name>
</gene>
<feature type="signal peptide" evidence="1">
    <location>
        <begin position="1"/>
        <end position="16"/>
    </location>
</feature>
<name>A0A0G4FZ22_VITBC</name>
<evidence type="ECO:0000256" key="1">
    <source>
        <dbReference type="SAM" id="SignalP"/>
    </source>
</evidence>
<evidence type="ECO:0000313" key="2">
    <source>
        <dbReference type="EMBL" id="CEM20473.1"/>
    </source>
</evidence>
<dbReference type="EMBL" id="CDMY01000529">
    <property type="protein sequence ID" value="CEM20473.1"/>
    <property type="molecule type" value="Genomic_DNA"/>
</dbReference>
<protein>
    <recommendedName>
        <fullName evidence="4">Secreted protein</fullName>
    </recommendedName>
</protein>
<feature type="chain" id="PRO_5005189443" description="Secreted protein" evidence="1">
    <location>
        <begin position="17"/>
        <end position="122"/>
    </location>
</feature>
<reference evidence="2 3" key="1">
    <citation type="submission" date="2014-11" db="EMBL/GenBank/DDBJ databases">
        <authorList>
            <person name="Zhu J."/>
            <person name="Qi W."/>
            <person name="Song R."/>
        </authorList>
    </citation>
    <scope>NUCLEOTIDE SEQUENCE [LARGE SCALE GENOMIC DNA]</scope>
</reference>
<accession>A0A0G4FZ22</accession>
<keyword evidence="1" id="KW-0732">Signal</keyword>
<evidence type="ECO:0008006" key="4">
    <source>
        <dbReference type="Google" id="ProtNLM"/>
    </source>
</evidence>
<dbReference type="Proteomes" id="UP000041254">
    <property type="component" value="Unassembled WGS sequence"/>
</dbReference>
<dbReference type="InParanoid" id="A0A0G4FZ22"/>
<keyword evidence="3" id="KW-1185">Reference proteome</keyword>
<sequence length="122" mass="12978">MLGLWLLALAAVLVLARCFPTIADTISLKQHVHGDGASFVNAPLVRCSMTPPSRPPLPNTHGGTGPPPLAAFRSGMPFSSAVLCEVFGADGKRRSNMPFSVRVTASTTIEQFEKGAQQSYPR</sequence>